<accession>A0A0B5FQA7</accession>
<dbReference type="HOGENOM" id="CLU_2259193_0_0_7"/>
<keyword evidence="2" id="KW-1185">Reference proteome</keyword>
<dbReference type="AlphaFoldDB" id="A0A0B5FQA7"/>
<proteinExistence type="predicted"/>
<protein>
    <submittedName>
        <fullName evidence="1">Uncharacterized protein</fullName>
    </submittedName>
</protein>
<dbReference type="EMBL" id="CP010311">
    <property type="protein sequence ID" value="AJF06849.1"/>
    <property type="molecule type" value="Genomic_DNA"/>
</dbReference>
<reference evidence="1 2" key="1">
    <citation type="journal article" date="2015" name="Genome Announc.">
        <title>Genomes of Geoalkalibacter ferrihydriticus Z-0531T and Geoalkalibacter subterraneus Red1T, Two Haloalkaliphilic Metal-Reducing Deltaproteobacteria.</title>
        <authorList>
            <person name="Badalamenti J.P."/>
            <person name="Krajmalnik-Brown R."/>
            <person name="Torres C.I."/>
            <person name="Bond D.R."/>
        </authorList>
    </citation>
    <scope>NUCLEOTIDE SEQUENCE [LARGE SCALE GENOMIC DNA]</scope>
    <source>
        <strain evidence="1 2">Red1</strain>
    </source>
</reference>
<evidence type="ECO:0000313" key="2">
    <source>
        <dbReference type="Proteomes" id="UP000035036"/>
    </source>
</evidence>
<evidence type="ECO:0000313" key="1">
    <source>
        <dbReference type="EMBL" id="AJF06849.1"/>
    </source>
</evidence>
<dbReference type="OrthoDB" id="5402145at2"/>
<gene>
    <name evidence="1" type="ORF">GSUB_10195</name>
</gene>
<sequence>MAQVNKAHLTPPKRRLIELMQDINFGRITNIPVREGEPELTPDTVIEREIKLGGQSGPRPERDQDDFILKQEVVALLEHLAQMGSGKVCLLEIKHGLPFLMRIEERAA</sequence>
<dbReference type="RefSeq" id="WP_040200645.1">
    <property type="nucleotide sequence ID" value="NZ_CP010311.1"/>
</dbReference>
<dbReference type="KEGG" id="gsb:GSUB_10195"/>
<dbReference type="STRING" id="483547.GSUB_10195"/>
<organism evidence="1 2">
    <name type="scientific">Geoalkalibacter subterraneus</name>
    <dbReference type="NCBI Taxonomy" id="483547"/>
    <lineage>
        <taxon>Bacteria</taxon>
        <taxon>Pseudomonadati</taxon>
        <taxon>Thermodesulfobacteriota</taxon>
        <taxon>Desulfuromonadia</taxon>
        <taxon>Desulfuromonadales</taxon>
        <taxon>Geoalkalibacteraceae</taxon>
        <taxon>Geoalkalibacter</taxon>
    </lineage>
</organism>
<name>A0A0B5FQA7_9BACT</name>
<dbReference type="Proteomes" id="UP000035036">
    <property type="component" value="Chromosome"/>
</dbReference>